<dbReference type="InterPro" id="IPR036412">
    <property type="entry name" value="HAD-like_sf"/>
</dbReference>
<dbReference type="Gene3D" id="3.90.1070.10">
    <property type="match status" value="1"/>
</dbReference>
<dbReference type="Proteomes" id="UP000010816">
    <property type="component" value="Chromosome"/>
</dbReference>
<dbReference type="AlphaFoldDB" id="L0GT35"/>
<dbReference type="SUPFAM" id="SSF56784">
    <property type="entry name" value="HAD-like"/>
    <property type="match status" value="1"/>
</dbReference>
<accession>L0GT35</accession>
<sequence length="286" mass="30516">MRILLCTDLDRTLLPNGPAPESPAARPRFCALAGHEEVTLAYVTGRHRELVEAAIAEYDLPAPDFVIGDVGTSLYRVTGSDWKGSVAWSTRIARDWAGLSRDGLAELLVDIPGLRLQEPAKQGAFKLSWYALPDWDQARWLPEMEQRLADAGVRPSLIWSVDETSGTGLLDLLPASATKRHAVEFLMGQEGFAATHTLCAGDSGNDIAMLASPLPAVLVANATATVRADAIAAAEQAGTLDSLYLARGDFHGMNGNYSAGILEGLAHFLPETVASWEAIDHDGGGT</sequence>
<dbReference type="STRING" id="765912.Thimo_1131"/>
<name>L0GT35_9GAMM</name>
<dbReference type="SFLD" id="SFLDS00003">
    <property type="entry name" value="Haloacid_Dehalogenase"/>
    <property type="match status" value="1"/>
</dbReference>
<feature type="domain" description="Sucrose phosphatase-like" evidence="2">
    <location>
        <begin position="2"/>
        <end position="268"/>
    </location>
</feature>
<dbReference type="HOGENOM" id="CLU_030534_2_0_6"/>
<evidence type="ECO:0000313" key="3">
    <source>
        <dbReference type="EMBL" id="AGA89933.1"/>
    </source>
</evidence>
<dbReference type="EMBL" id="CP003051">
    <property type="protein sequence ID" value="AGA89933.1"/>
    <property type="molecule type" value="Genomic_DNA"/>
</dbReference>
<dbReference type="OrthoDB" id="9815690at2"/>
<dbReference type="PANTHER" id="PTHR46521">
    <property type="entry name" value="SUCROSE-PHOSPHATASE 2-RELATED"/>
    <property type="match status" value="1"/>
</dbReference>
<dbReference type="eggNOG" id="COG0561">
    <property type="taxonomic scope" value="Bacteria"/>
</dbReference>
<proteinExistence type="predicted"/>
<dbReference type="RefSeq" id="WP_015280077.1">
    <property type="nucleotide sequence ID" value="NC_019940.1"/>
</dbReference>
<keyword evidence="4" id="KW-1185">Reference proteome</keyword>
<dbReference type="Pfam" id="PF05116">
    <property type="entry name" value="S6PP"/>
    <property type="match status" value="1"/>
</dbReference>
<dbReference type="SFLD" id="SFLDG01141">
    <property type="entry name" value="C2.B.1:_Sucrose_Phosphatase_Li"/>
    <property type="match status" value="1"/>
</dbReference>
<dbReference type="InterPro" id="IPR023214">
    <property type="entry name" value="HAD_sf"/>
</dbReference>
<dbReference type="Gene3D" id="3.40.50.1000">
    <property type="entry name" value="HAD superfamily/HAD-like"/>
    <property type="match status" value="1"/>
</dbReference>
<dbReference type="KEGG" id="tmb:Thimo_1131"/>
<dbReference type="PANTHER" id="PTHR46521:SF4">
    <property type="entry name" value="SUCROSE-PHOSPHATASE 2-RELATED"/>
    <property type="match status" value="1"/>
</dbReference>
<organism evidence="3 4">
    <name type="scientific">Thioflavicoccus mobilis 8321</name>
    <dbReference type="NCBI Taxonomy" id="765912"/>
    <lineage>
        <taxon>Bacteria</taxon>
        <taxon>Pseudomonadati</taxon>
        <taxon>Pseudomonadota</taxon>
        <taxon>Gammaproteobacteria</taxon>
        <taxon>Chromatiales</taxon>
        <taxon>Chromatiaceae</taxon>
        <taxon>Thioflavicoccus</taxon>
    </lineage>
</organism>
<dbReference type="GO" id="GO:0000287">
    <property type="term" value="F:magnesium ion binding"/>
    <property type="evidence" value="ECO:0007669"/>
    <property type="project" value="UniProtKB-ARBA"/>
</dbReference>
<dbReference type="NCBIfam" id="TIGR01484">
    <property type="entry name" value="HAD-SF-IIB"/>
    <property type="match status" value="1"/>
</dbReference>
<protein>
    <submittedName>
        <fullName evidence="3">HAD-superfamily hydrolase, subfamily IIB</fullName>
    </submittedName>
</protein>
<evidence type="ECO:0000313" key="4">
    <source>
        <dbReference type="Proteomes" id="UP000010816"/>
    </source>
</evidence>
<dbReference type="PATRIC" id="fig|765912.4.peg.1094"/>
<dbReference type="GO" id="GO:0016791">
    <property type="term" value="F:phosphatase activity"/>
    <property type="evidence" value="ECO:0007669"/>
    <property type="project" value="UniProtKB-ARBA"/>
</dbReference>
<dbReference type="SFLD" id="SFLDG01140">
    <property type="entry name" value="C2.B:_Phosphomannomutase_and_P"/>
    <property type="match status" value="1"/>
</dbReference>
<evidence type="ECO:0000256" key="1">
    <source>
        <dbReference type="ARBA" id="ARBA00022801"/>
    </source>
</evidence>
<reference evidence="3 4" key="1">
    <citation type="submission" date="2011-09" db="EMBL/GenBank/DDBJ databases">
        <title>Complete sequence of chromosome of Thioflavicoccus mobilis 8321.</title>
        <authorList>
            <consortium name="US DOE Joint Genome Institute"/>
            <person name="Lucas S."/>
            <person name="Han J."/>
            <person name="Lapidus A."/>
            <person name="Cheng J.-F."/>
            <person name="Goodwin L."/>
            <person name="Pitluck S."/>
            <person name="Peters L."/>
            <person name="Ovchinnikova G."/>
            <person name="Lu M."/>
            <person name="Detter J.C."/>
            <person name="Han C."/>
            <person name="Tapia R."/>
            <person name="Land M."/>
            <person name="Hauser L."/>
            <person name="Kyrpides N."/>
            <person name="Ivanova N."/>
            <person name="Pagani I."/>
            <person name="Vogl K."/>
            <person name="Liu Z."/>
            <person name="Imhoff J."/>
            <person name="Thiel V."/>
            <person name="Frigaard N.-U."/>
            <person name="Bryant D."/>
            <person name="Woyke T."/>
        </authorList>
    </citation>
    <scope>NUCLEOTIDE SEQUENCE [LARGE SCALE GENOMIC DNA]</scope>
    <source>
        <strain evidence="3 4">8321</strain>
    </source>
</reference>
<evidence type="ECO:0000259" key="2">
    <source>
        <dbReference type="Pfam" id="PF05116"/>
    </source>
</evidence>
<dbReference type="InterPro" id="IPR051518">
    <property type="entry name" value="Sucrose_Phosphatase"/>
</dbReference>
<dbReference type="InterPro" id="IPR006380">
    <property type="entry name" value="SPP-like_dom"/>
</dbReference>
<gene>
    <name evidence="3" type="ORF">Thimo_1131</name>
</gene>
<dbReference type="InterPro" id="IPR006379">
    <property type="entry name" value="HAD-SF_hydro_IIB"/>
</dbReference>
<keyword evidence="1 3" id="KW-0378">Hydrolase</keyword>